<dbReference type="InterPro" id="IPR000683">
    <property type="entry name" value="Gfo/Idh/MocA-like_OxRdtase_N"/>
</dbReference>
<dbReference type="PANTHER" id="PTHR43818:SF5">
    <property type="entry name" value="OXIDOREDUCTASE FAMILY PROTEIN"/>
    <property type="match status" value="1"/>
</dbReference>
<evidence type="ECO:0000313" key="2">
    <source>
        <dbReference type="EMBL" id="QDT65035.1"/>
    </source>
</evidence>
<name>A0A517T9I0_9PLAN</name>
<dbReference type="Pfam" id="PF10518">
    <property type="entry name" value="TAT_signal"/>
    <property type="match status" value="1"/>
</dbReference>
<dbReference type="Proteomes" id="UP000319976">
    <property type="component" value="Chromosome"/>
</dbReference>
<dbReference type="InterPro" id="IPR006311">
    <property type="entry name" value="TAT_signal"/>
</dbReference>
<gene>
    <name evidence="2" type="primary">iolG_4</name>
    <name evidence="2" type="ORF">V22_22810</name>
</gene>
<dbReference type="SUPFAM" id="SSF55347">
    <property type="entry name" value="Glyceraldehyde-3-phosphate dehydrogenase-like, C-terminal domain"/>
    <property type="match status" value="1"/>
</dbReference>
<dbReference type="PROSITE" id="PS51318">
    <property type="entry name" value="TAT"/>
    <property type="match status" value="1"/>
</dbReference>
<reference evidence="2 3" key="1">
    <citation type="submission" date="2019-02" db="EMBL/GenBank/DDBJ databases">
        <title>Deep-cultivation of Planctomycetes and their phenomic and genomic characterization uncovers novel biology.</title>
        <authorList>
            <person name="Wiegand S."/>
            <person name="Jogler M."/>
            <person name="Boedeker C."/>
            <person name="Pinto D."/>
            <person name="Vollmers J."/>
            <person name="Rivas-Marin E."/>
            <person name="Kohn T."/>
            <person name="Peeters S.H."/>
            <person name="Heuer A."/>
            <person name="Rast P."/>
            <person name="Oberbeckmann S."/>
            <person name="Bunk B."/>
            <person name="Jeske O."/>
            <person name="Meyerdierks A."/>
            <person name="Storesund J.E."/>
            <person name="Kallscheuer N."/>
            <person name="Luecker S."/>
            <person name="Lage O.M."/>
            <person name="Pohl T."/>
            <person name="Merkel B.J."/>
            <person name="Hornburger P."/>
            <person name="Mueller R.-W."/>
            <person name="Bruemmer F."/>
            <person name="Labrenz M."/>
            <person name="Spormann A.M."/>
            <person name="Op den Camp H."/>
            <person name="Overmann J."/>
            <person name="Amann R."/>
            <person name="Jetten M.S.M."/>
            <person name="Mascher T."/>
            <person name="Medema M.H."/>
            <person name="Devos D.P."/>
            <person name="Kaster A.-K."/>
            <person name="Ovreas L."/>
            <person name="Rohde M."/>
            <person name="Galperin M.Y."/>
            <person name="Jogler C."/>
        </authorList>
    </citation>
    <scope>NUCLEOTIDE SEQUENCE [LARGE SCALE GENOMIC DNA]</scope>
    <source>
        <strain evidence="2 3">V22</strain>
    </source>
</reference>
<dbReference type="GO" id="GO:0000166">
    <property type="term" value="F:nucleotide binding"/>
    <property type="evidence" value="ECO:0007669"/>
    <property type="project" value="InterPro"/>
</dbReference>
<dbReference type="InterPro" id="IPR019546">
    <property type="entry name" value="TAT_signal_bac_arc"/>
</dbReference>
<dbReference type="SUPFAM" id="SSF51735">
    <property type="entry name" value="NAD(P)-binding Rossmann-fold domains"/>
    <property type="match status" value="1"/>
</dbReference>
<dbReference type="RefSeq" id="WP_145262696.1">
    <property type="nucleotide sequence ID" value="NZ_CP036316.1"/>
</dbReference>
<dbReference type="EC" id="1.1.1.18" evidence="2"/>
<feature type="domain" description="Gfo/Idh/MocA-like oxidoreductase N-terminal" evidence="1">
    <location>
        <begin position="49"/>
        <end position="183"/>
    </location>
</feature>
<dbReference type="AlphaFoldDB" id="A0A517T9I0"/>
<dbReference type="EMBL" id="CP036316">
    <property type="protein sequence ID" value="QDT65035.1"/>
    <property type="molecule type" value="Genomic_DNA"/>
</dbReference>
<dbReference type="Pfam" id="PF01408">
    <property type="entry name" value="GFO_IDH_MocA"/>
    <property type="match status" value="1"/>
</dbReference>
<dbReference type="InterPro" id="IPR050463">
    <property type="entry name" value="Gfo/Idh/MocA_oxidrdct_glycsds"/>
</dbReference>
<dbReference type="OrthoDB" id="253515at2"/>
<dbReference type="KEGG" id="chya:V22_22810"/>
<dbReference type="PANTHER" id="PTHR43818">
    <property type="entry name" value="BCDNA.GH03377"/>
    <property type="match status" value="1"/>
</dbReference>
<organism evidence="2 3">
    <name type="scientific">Calycomorphotria hydatis</name>
    <dbReference type="NCBI Taxonomy" id="2528027"/>
    <lineage>
        <taxon>Bacteria</taxon>
        <taxon>Pseudomonadati</taxon>
        <taxon>Planctomycetota</taxon>
        <taxon>Planctomycetia</taxon>
        <taxon>Planctomycetales</taxon>
        <taxon>Planctomycetaceae</taxon>
        <taxon>Calycomorphotria</taxon>
    </lineage>
</organism>
<protein>
    <submittedName>
        <fullName evidence="2">Inositol 2-dehydrogenase</fullName>
        <ecNumber evidence="2">1.1.1.18</ecNumber>
    </submittedName>
</protein>
<proteinExistence type="predicted"/>
<keyword evidence="2" id="KW-0560">Oxidoreductase</keyword>
<keyword evidence="3" id="KW-1185">Reference proteome</keyword>
<dbReference type="Gene3D" id="3.40.50.720">
    <property type="entry name" value="NAD(P)-binding Rossmann-like Domain"/>
    <property type="match status" value="1"/>
</dbReference>
<dbReference type="GO" id="GO:0050112">
    <property type="term" value="F:inositol 2-dehydrogenase (NAD+) activity"/>
    <property type="evidence" value="ECO:0007669"/>
    <property type="project" value="UniProtKB-EC"/>
</dbReference>
<sequence length="445" mass="49278">MPAADCDNVSDSNREQRRDFLKTSAAAGAALLASSSLQSGAYAAGDEKIRIGLVGCGGRGTGAARQALNAEPNAVLVAMGDLFPDHIESRLKTLQKQSAKDPHAIDVPVERQFSGFDAYQKVIDSDVDLVILATPPGFRPEHFEYAVNAGKHIFMEKPVATDGPGIRRVLKAVEESKKKNLMVAVGLQRRHEPKYHEALDILNSGKIGDLMYSRVYWNSGGVWDPRRSREQVANELEYQLRNWYYYTWICGDHIVEQHIHNLDVGCWFKGSYPVEAIGMGGRQVRTDKKYGQIFDHFAVQYEFEDGTHMFSECRHIRGCMNAVTEKLRGSKGEIDMTRGSVVTDSGEKMRIRGAGGGHQLEHYDLFGALRNGDIYNEGEYGAMSTLTAILGRMATYSGKKVTMEQALNSEVQLVPETMTWDSAPPILPDDEGRYPVAVPGQSKVV</sequence>
<evidence type="ECO:0000259" key="1">
    <source>
        <dbReference type="Pfam" id="PF01408"/>
    </source>
</evidence>
<dbReference type="Gene3D" id="3.30.360.10">
    <property type="entry name" value="Dihydrodipicolinate Reductase, domain 2"/>
    <property type="match status" value="1"/>
</dbReference>
<dbReference type="InterPro" id="IPR036291">
    <property type="entry name" value="NAD(P)-bd_dom_sf"/>
</dbReference>
<accession>A0A517T9I0</accession>
<dbReference type="NCBIfam" id="TIGR01409">
    <property type="entry name" value="TAT_signal_seq"/>
    <property type="match status" value="1"/>
</dbReference>
<evidence type="ECO:0000313" key="3">
    <source>
        <dbReference type="Proteomes" id="UP000319976"/>
    </source>
</evidence>